<sequence length="187" mass="20307">MTSPSFPLTFRLTSARQSYAGNCVGAGRALLRAVRGFMLVELLVTVTIVAVLASIALPLAELAVRRQKEQALHAALRQIRSAIDTYKLAGDQGAIRKRADQSGYPDSLDALEGGVDDARSPERAKMYFLRRLPRDPLYPDAQAPAADTWGKRSYASPPDAPREGTDVYDVYSLAPGAGLNGVPYNEW</sequence>
<gene>
    <name evidence="4" type="ORF">C7C56_026130</name>
</gene>
<dbReference type="AlphaFoldDB" id="A0A2U2HC54"/>
<evidence type="ECO:0000313" key="4">
    <source>
        <dbReference type="EMBL" id="PWF40455.1"/>
    </source>
</evidence>
<dbReference type="GO" id="GO:0015627">
    <property type="term" value="C:type II protein secretion system complex"/>
    <property type="evidence" value="ECO:0007669"/>
    <property type="project" value="InterPro"/>
</dbReference>
<evidence type="ECO:0000313" key="5">
    <source>
        <dbReference type="Proteomes" id="UP000241421"/>
    </source>
</evidence>
<dbReference type="OrthoDB" id="9790526at2"/>
<evidence type="ECO:0000256" key="1">
    <source>
        <dbReference type="ARBA" id="ARBA00022481"/>
    </source>
</evidence>
<dbReference type="EMBL" id="PXWF02000324">
    <property type="protein sequence ID" value="PWF40455.1"/>
    <property type="molecule type" value="Genomic_DNA"/>
</dbReference>
<organism evidence="4 5">
    <name type="scientific">Massilia glaciei</name>
    <dbReference type="NCBI Taxonomy" id="1524097"/>
    <lineage>
        <taxon>Bacteria</taxon>
        <taxon>Pseudomonadati</taxon>
        <taxon>Pseudomonadota</taxon>
        <taxon>Betaproteobacteria</taxon>
        <taxon>Burkholderiales</taxon>
        <taxon>Oxalobacteraceae</taxon>
        <taxon>Telluria group</taxon>
        <taxon>Massilia</taxon>
    </lineage>
</organism>
<keyword evidence="5" id="KW-1185">Reference proteome</keyword>
<dbReference type="Proteomes" id="UP000241421">
    <property type="component" value="Unassembled WGS sequence"/>
</dbReference>
<keyword evidence="3" id="KW-0472">Membrane</keyword>
<keyword evidence="3" id="KW-1133">Transmembrane helix</keyword>
<evidence type="ECO:0000256" key="3">
    <source>
        <dbReference type="SAM" id="Phobius"/>
    </source>
</evidence>
<keyword evidence="3" id="KW-0812">Transmembrane</keyword>
<keyword evidence="1" id="KW-0488">Methylation</keyword>
<dbReference type="PRINTS" id="PR00813">
    <property type="entry name" value="BCTERIALGSPG"/>
</dbReference>
<dbReference type="GO" id="GO:0015628">
    <property type="term" value="P:protein secretion by the type II secretion system"/>
    <property type="evidence" value="ECO:0007669"/>
    <property type="project" value="InterPro"/>
</dbReference>
<dbReference type="SUPFAM" id="SSF54523">
    <property type="entry name" value="Pili subunits"/>
    <property type="match status" value="1"/>
</dbReference>
<name>A0A2U2HC54_9BURK</name>
<dbReference type="NCBIfam" id="TIGR02532">
    <property type="entry name" value="IV_pilin_GFxxxE"/>
    <property type="match status" value="1"/>
</dbReference>
<dbReference type="InterPro" id="IPR045584">
    <property type="entry name" value="Pilin-like"/>
</dbReference>
<evidence type="ECO:0000256" key="2">
    <source>
        <dbReference type="SAM" id="MobiDB-lite"/>
    </source>
</evidence>
<reference evidence="4 5" key="1">
    <citation type="submission" date="2018-04" db="EMBL/GenBank/DDBJ databases">
        <title>Massilia violaceinigra sp. nov., a novel purple-pigmented bacterium isolated from Tianshan glacier, Xinjiang, China.</title>
        <authorList>
            <person name="Wang H."/>
        </authorList>
    </citation>
    <scope>NUCLEOTIDE SEQUENCE [LARGE SCALE GENOMIC DNA]</scope>
    <source>
        <strain evidence="4 5">B448-2</strain>
    </source>
</reference>
<protein>
    <submittedName>
        <fullName evidence="4">General secretion pathway protein GspG</fullName>
    </submittedName>
</protein>
<proteinExistence type="predicted"/>
<dbReference type="Gene3D" id="3.30.700.10">
    <property type="entry name" value="Glycoprotein, Type 4 Pilin"/>
    <property type="match status" value="1"/>
</dbReference>
<feature type="transmembrane region" description="Helical" evidence="3">
    <location>
        <begin position="37"/>
        <end position="60"/>
    </location>
</feature>
<dbReference type="InterPro" id="IPR012902">
    <property type="entry name" value="N_methyl_site"/>
</dbReference>
<comment type="caution">
    <text evidence="4">The sequence shown here is derived from an EMBL/GenBank/DDBJ whole genome shotgun (WGS) entry which is preliminary data.</text>
</comment>
<dbReference type="RefSeq" id="WP_109246603.1">
    <property type="nucleotide sequence ID" value="NZ_PXWF02000324.1"/>
</dbReference>
<dbReference type="InterPro" id="IPR000983">
    <property type="entry name" value="Bac_GSPG_pilin"/>
</dbReference>
<accession>A0A2U2HC54</accession>
<feature type="region of interest" description="Disordered" evidence="2">
    <location>
        <begin position="138"/>
        <end position="162"/>
    </location>
</feature>